<evidence type="ECO:0000256" key="10">
    <source>
        <dbReference type="SAM" id="MobiDB-lite"/>
    </source>
</evidence>
<evidence type="ECO:0000256" key="3">
    <source>
        <dbReference type="ARBA" id="ARBA00022475"/>
    </source>
</evidence>
<organism evidence="13 14">
    <name type="scientific">Penaeus vannamei</name>
    <name type="common">Whiteleg shrimp</name>
    <name type="synonym">Litopenaeus vannamei</name>
    <dbReference type="NCBI Taxonomy" id="6689"/>
    <lineage>
        <taxon>Eukaryota</taxon>
        <taxon>Metazoa</taxon>
        <taxon>Ecdysozoa</taxon>
        <taxon>Arthropoda</taxon>
        <taxon>Crustacea</taxon>
        <taxon>Multicrustacea</taxon>
        <taxon>Malacostraca</taxon>
        <taxon>Eumalacostraca</taxon>
        <taxon>Eucarida</taxon>
        <taxon>Decapoda</taxon>
        <taxon>Dendrobranchiata</taxon>
        <taxon>Penaeoidea</taxon>
        <taxon>Penaeidae</taxon>
        <taxon>Penaeus</taxon>
    </lineage>
</organism>
<keyword evidence="14" id="KW-1185">Reference proteome</keyword>
<dbReference type="PANTHER" id="PTHR24247:SF241">
    <property type="entry name" value="5-HYDROXYTRYPTAMINE RECEPTOR 2A-RELATED"/>
    <property type="match status" value="1"/>
</dbReference>
<feature type="transmembrane region" description="Helical" evidence="11">
    <location>
        <begin position="613"/>
        <end position="634"/>
    </location>
</feature>
<feature type="region of interest" description="Disordered" evidence="10">
    <location>
        <begin position="153"/>
        <end position="233"/>
    </location>
</feature>
<feature type="compositionally biased region" description="Polar residues" evidence="10">
    <location>
        <begin position="323"/>
        <end position="338"/>
    </location>
</feature>
<sequence>MSLLALEAPNITQEYTGGGTGLPLPDEALLHLNMSRDAEARDISTFHNRNSLLWSLLMSATMATLEPGTVSGSVTLPFNTTSVPGDPPGGTGATGDGQEEDGVTLDGGATLNLFPWTTTADLDPGGTMGDGTATEKSKAEDMNLIVTSQLLQVSGEDKTASPSPSLDVPDLDAATGTGTEKTFKGSKQPPPPEEEKVSEAEAGLPPRNQTDSEDRLQESLLDSPNEASNRSQVDIENKNYLDLSNDPLITAMSLSNLTQLMASSMNENATAQYDATTAPETSVPNTTEVGETTEENSGSSEPLRIVNEPSTTSNHRHDPLLITQGSSIPESRTSQNADSAPEFSQALSLLPDDTPSTKLNDAPHPNTGDLDKVVSQPQVIGRPDADGPPVWGTSADGQQVRTAFPHSLDVIIVEAHTHQTASKPSGLSKNSALSQVHQPFQSSVPETHDLGVQEEHPAFQTFRPVSQNINLKTQQPLSNAEISSGLEDPIPEVETDDSDIFQNVSDALLSETNSSDSNATAMGEEAAALGGINWTPFKITLFIIQFIIMVETVLGNLMVILSVKMEKKLQTPFNYYIVNLAFTDMNVGLSVMSLFMINNLYDYFPFGSFLCNYWIWSDYVMTFESVMTLAAISVDRLWSVTWSLHYRNNNNGKKSMLIIIATWLYVSVLWFPAFIYDRVLHHYDDGVCYWDPVLNKNLVVYVGMLGYYLPLLVMVGAYMKILHVVKKRAASIRDAGKKEVPTKKLVSGAAKDDKQEAKLKREMKAVYTLLNIVIIFLICWVPFYILFVPIKRDTFSFQLSAWFPTLFPEWYLTFSYWMAYINSALNPILYPLSSLEFRAAYKKVFYTVFCGK</sequence>
<protein>
    <submittedName>
        <fullName evidence="13">Alpha-2C adrenergic receptor</fullName>
    </submittedName>
</protein>
<feature type="transmembrane region" description="Helical" evidence="11">
    <location>
        <begin position="765"/>
        <end position="790"/>
    </location>
</feature>
<evidence type="ECO:0000256" key="7">
    <source>
        <dbReference type="ARBA" id="ARBA00023136"/>
    </source>
</evidence>
<evidence type="ECO:0000256" key="2">
    <source>
        <dbReference type="ARBA" id="ARBA00010663"/>
    </source>
</evidence>
<keyword evidence="8 13" id="KW-0675">Receptor</keyword>
<dbReference type="Gene3D" id="1.20.1070.10">
    <property type="entry name" value="Rhodopsin 7-helix transmembrane proteins"/>
    <property type="match status" value="1"/>
</dbReference>
<name>A0A423SFT5_PENVA</name>
<dbReference type="GO" id="GO:0007198">
    <property type="term" value="P:adenylate cyclase-inhibiting serotonin receptor signaling pathway"/>
    <property type="evidence" value="ECO:0007669"/>
    <property type="project" value="TreeGrafter"/>
</dbReference>
<dbReference type="EMBL" id="QCYY01003501">
    <property type="protein sequence ID" value="ROT63055.1"/>
    <property type="molecule type" value="Genomic_DNA"/>
</dbReference>
<keyword evidence="3" id="KW-1003">Cell membrane</keyword>
<feature type="transmembrane region" description="Helical" evidence="11">
    <location>
        <begin position="655"/>
        <end position="676"/>
    </location>
</feature>
<evidence type="ECO:0000256" key="9">
    <source>
        <dbReference type="ARBA" id="ARBA00023224"/>
    </source>
</evidence>
<dbReference type="GO" id="GO:0051378">
    <property type="term" value="F:serotonin binding"/>
    <property type="evidence" value="ECO:0007669"/>
    <property type="project" value="TreeGrafter"/>
</dbReference>
<dbReference type="PRINTS" id="PR00237">
    <property type="entry name" value="GPCRRHODOPSN"/>
</dbReference>
<feature type="transmembrane region" description="Helical" evidence="11">
    <location>
        <begin position="698"/>
        <end position="719"/>
    </location>
</feature>
<evidence type="ECO:0000259" key="12">
    <source>
        <dbReference type="PROSITE" id="PS50262"/>
    </source>
</evidence>
<feature type="region of interest" description="Disordered" evidence="10">
    <location>
        <begin position="79"/>
        <end position="141"/>
    </location>
</feature>
<evidence type="ECO:0000256" key="8">
    <source>
        <dbReference type="ARBA" id="ARBA00023170"/>
    </source>
</evidence>
<dbReference type="CDD" id="cd14967">
    <property type="entry name" value="7tmA_amine_R-like"/>
    <property type="match status" value="1"/>
</dbReference>
<gene>
    <name evidence="13" type="ORF">C7M84_019070</name>
</gene>
<dbReference type="GO" id="GO:0007268">
    <property type="term" value="P:chemical synaptic transmission"/>
    <property type="evidence" value="ECO:0007669"/>
    <property type="project" value="TreeGrafter"/>
</dbReference>
<dbReference type="GO" id="GO:0045202">
    <property type="term" value="C:synapse"/>
    <property type="evidence" value="ECO:0007669"/>
    <property type="project" value="GOC"/>
</dbReference>
<feature type="compositionally biased region" description="Polar residues" evidence="10">
    <location>
        <begin position="272"/>
        <end position="282"/>
    </location>
</feature>
<evidence type="ECO:0000256" key="6">
    <source>
        <dbReference type="ARBA" id="ARBA00023040"/>
    </source>
</evidence>
<feature type="transmembrane region" description="Helical" evidence="11">
    <location>
        <begin position="542"/>
        <end position="563"/>
    </location>
</feature>
<dbReference type="GO" id="GO:0005886">
    <property type="term" value="C:plasma membrane"/>
    <property type="evidence" value="ECO:0007669"/>
    <property type="project" value="UniProtKB-SubCell"/>
</dbReference>
<keyword evidence="5 11" id="KW-1133">Transmembrane helix</keyword>
<evidence type="ECO:0000256" key="5">
    <source>
        <dbReference type="ARBA" id="ARBA00022989"/>
    </source>
</evidence>
<evidence type="ECO:0000313" key="14">
    <source>
        <dbReference type="Proteomes" id="UP000283509"/>
    </source>
</evidence>
<dbReference type="GO" id="GO:0030425">
    <property type="term" value="C:dendrite"/>
    <property type="evidence" value="ECO:0007669"/>
    <property type="project" value="TreeGrafter"/>
</dbReference>
<feature type="transmembrane region" description="Helical" evidence="11">
    <location>
        <begin position="575"/>
        <end position="601"/>
    </location>
</feature>
<evidence type="ECO:0000313" key="13">
    <source>
        <dbReference type="EMBL" id="ROT63055.1"/>
    </source>
</evidence>
<keyword evidence="7 11" id="KW-0472">Membrane</keyword>
<feature type="compositionally biased region" description="Low complexity" evidence="10">
    <location>
        <begin position="283"/>
        <end position="302"/>
    </location>
</feature>
<dbReference type="PANTHER" id="PTHR24247">
    <property type="entry name" value="5-HYDROXYTRYPTAMINE RECEPTOR"/>
    <property type="match status" value="1"/>
</dbReference>
<reference evidence="13 14" key="1">
    <citation type="submission" date="2018-04" db="EMBL/GenBank/DDBJ databases">
        <authorList>
            <person name="Zhang X."/>
            <person name="Yuan J."/>
            <person name="Li F."/>
            <person name="Xiang J."/>
        </authorList>
    </citation>
    <scope>NUCLEOTIDE SEQUENCE [LARGE SCALE GENOMIC DNA]</scope>
    <source>
        <tissue evidence="13">Muscle</tissue>
    </source>
</reference>
<dbReference type="PROSITE" id="PS50262">
    <property type="entry name" value="G_PROTEIN_RECEP_F1_2"/>
    <property type="match status" value="1"/>
</dbReference>
<evidence type="ECO:0000256" key="11">
    <source>
        <dbReference type="SAM" id="Phobius"/>
    </source>
</evidence>
<proteinExistence type="inferred from homology"/>
<dbReference type="AlphaFoldDB" id="A0A423SFT5"/>
<evidence type="ECO:0000256" key="4">
    <source>
        <dbReference type="ARBA" id="ARBA00022692"/>
    </source>
</evidence>
<feature type="domain" description="G-protein coupled receptors family 1 profile" evidence="12">
    <location>
        <begin position="555"/>
        <end position="830"/>
    </location>
</feature>
<dbReference type="SMART" id="SM01381">
    <property type="entry name" value="7TM_GPCR_Srsx"/>
    <property type="match status" value="1"/>
</dbReference>
<dbReference type="GO" id="GO:0004993">
    <property type="term" value="F:G protein-coupled serotonin receptor activity"/>
    <property type="evidence" value="ECO:0007669"/>
    <property type="project" value="TreeGrafter"/>
</dbReference>
<dbReference type="OrthoDB" id="6357769at2759"/>
<evidence type="ECO:0000256" key="1">
    <source>
        <dbReference type="ARBA" id="ARBA00004651"/>
    </source>
</evidence>
<accession>A0A423SFT5</accession>
<comment type="similarity">
    <text evidence="2">Belongs to the G-protein coupled receptor 1 family.</text>
</comment>
<keyword evidence="9" id="KW-0807">Transducer</keyword>
<feature type="compositionally biased region" description="Polar residues" evidence="10">
    <location>
        <begin position="220"/>
        <end position="232"/>
    </location>
</feature>
<dbReference type="GO" id="GO:0007187">
    <property type="term" value="P:G protein-coupled receptor signaling pathway, coupled to cyclic nucleotide second messenger"/>
    <property type="evidence" value="ECO:0007669"/>
    <property type="project" value="TreeGrafter"/>
</dbReference>
<keyword evidence="6" id="KW-0297">G-protein coupled receptor</keyword>
<dbReference type="Proteomes" id="UP000283509">
    <property type="component" value="Unassembled WGS sequence"/>
</dbReference>
<keyword evidence="4 11" id="KW-0812">Transmembrane</keyword>
<comment type="subcellular location">
    <subcellularLocation>
        <location evidence="1">Cell membrane</location>
        <topology evidence="1">Multi-pass membrane protein</topology>
    </subcellularLocation>
</comment>
<dbReference type="InterPro" id="IPR017452">
    <property type="entry name" value="GPCR_Rhodpsn_7TM"/>
</dbReference>
<dbReference type="InterPro" id="IPR000276">
    <property type="entry name" value="GPCR_Rhodpsn"/>
</dbReference>
<dbReference type="Pfam" id="PF00001">
    <property type="entry name" value="7tm_1"/>
    <property type="match status" value="1"/>
</dbReference>
<feature type="transmembrane region" description="Helical" evidence="11">
    <location>
        <begin position="810"/>
        <end position="832"/>
    </location>
</feature>
<reference evidence="13 14" key="2">
    <citation type="submission" date="2019-01" db="EMBL/GenBank/DDBJ databases">
        <title>The decoding of complex shrimp genome reveals the adaptation for benthos swimmer, frequently molting mechanism and breeding impact on genome.</title>
        <authorList>
            <person name="Sun Y."/>
            <person name="Gao Y."/>
            <person name="Yu Y."/>
        </authorList>
    </citation>
    <scope>NUCLEOTIDE SEQUENCE [LARGE SCALE GENOMIC DNA]</scope>
    <source>
        <tissue evidence="13">Muscle</tissue>
    </source>
</reference>
<dbReference type="SUPFAM" id="SSF81321">
    <property type="entry name" value="Family A G protein-coupled receptor-like"/>
    <property type="match status" value="1"/>
</dbReference>
<feature type="region of interest" description="Disordered" evidence="10">
    <location>
        <begin position="272"/>
        <end position="372"/>
    </location>
</feature>
<comment type="caution">
    <text evidence="13">The sequence shown here is derived from an EMBL/GenBank/DDBJ whole genome shotgun (WGS) entry which is preliminary data.</text>
</comment>
<dbReference type="GO" id="GO:0030594">
    <property type="term" value="F:neurotransmitter receptor activity"/>
    <property type="evidence" value="ECO:0007669"/>
    <property type="project" value="TreeGrafter"/>
</dbReference>